<feature type="region of interest" description="Disordered" evidence="1">
    <location>
        <begin position="114"/>
        <end position="141"/>
    </location>
</feature>
<evidence type="ECO:0000313" key="2">
    <source>
        <dbReference type="EMBL" id="BAD10454.1"/>
    </source>
</evidence>
<dbReference type="EMBL" id="AP005509">
    <property type="protein sequence ID" value="BAD10454.1"/>
    <property type="molecule type" value="Genomic_DNA"/>
</dbReference>
<gene>
    <name evidence="2" type="ORF">OJ1003_A09.39</name>
</gene>
<organism evidence="2 3">
    <name type="scientific">Oryza sativa subsp. japonica</name>
    <name type="common">Rice</name>
    <dbReference type="NCBI Taxonomy" id="39947"/>
    <lineage>
        <taxon>Eukaryota</taxon>
        <taxon>Viridiplantae</taxon>
        <taxon>Streptophyta</taxon>
        <taxon>Embryophyta</taxon>
        <taxon>Tracheophyta</taxon>
        <taxon>Spermatophyta</taxon>
        <taxon>Magnoliopsida</taxon>
        <taxon>Liliopsida</taxon>
        <taxon>Poales</taxon>
        <taxon>Poaceae</taxon>
        <taxon>BOP clade</taxon>
        <taxon>Oryzoideae</taxon>
        <taxon>Oryzeae</taxon>
        <taxon>Oryzinae</taxon>
        <taxon>Oryza</taxon>
        <taxon>Oryza sativa</taxon>
    </lineage>
</organism>
<reference evidence="3" key="2">
    <citation type="journal article" date="2008" name="Nucleic Acids Res.">
        <title>The rice annotation project database (RAP-DB): 2008 update.</title>
        <authorList>
            <consortium name="The rice annotation project (RAP)"/>
        </authorList>
    </citation>
    <scope>GENOME REANNOTATION</scope>
    <source>
        <strain evidence="3">cv. Nipponbare</strain>
    </source>
</reference>
<proteinExistence type="predicted"/>
<protein>
    <submittedName>
        <fullName evidence="2">Uncharacterized protein</fullName>
    </submittedName>
</protein>
<sequence>MQASHLAGDSARSTTLPPASGGVRAPAMSMSNFAKMGYSICGSFAAGIYVGVKLRVRQQAVERSEGKKYISNIEQNLQSLKNLYERVDSLVTYAYRGPSPNLAAGFEHIGDRHTAGTQRAAVQHPAADAPGTTGADHPSSRSHHALALGLDLLSCSWSLRSHSHSVKEKEHHELLSVRFSILPSVNEWPDLNWYLKVPVPRVYAISKKRRESLHQGKENNVWVGDLALETNPHITVALVEQLVAFMDRSPWCRYTKRTDWVANHQLEP</sequence>
<reference evidence="3" key="1">
    <citation type="journal article" date="2005" name="Nature">
        <title>The map-based sequence of the rice genome.</title>
        <authorList>
            <consortium name="International rice genome sequencing project (IRGSP)"/>
            <person name="Matsumoto T."/>
            <person name="Wu J."/>
            <person name="Kanamori H."/>
            <person name="Katayose Y."/>
            <person name="Fujisawa M."/>
            <person name="Namiki N."/>
            <person name="Mizuno H."/>
            <person name="Yamamoto K."/>
            <person name="Antonio B.A."/>
            <person name="Baba T."/>
            <person name="Sakata K."/>
            <person name="Nagamura Y."/>
            <person name="Aoki H."/>
            <person name="Arikawa K."/>
            <person name="Arita K."/>
            <person name="Bito T."/>
            <person name="Chiden Y."/>
            <person name="Fujitsuka N."/>
            <person name="Fukunaka R."/>
            <person name="Hamada M."/>
            <person name="Harada C."/>
            <person name="Hayashi A."/>
            <person name="Hijishita S."/>
            <person name="Honda M."/>
            <person name="Hosokawa S."/>
            <person name="Ichikawa Y."/>
            <person name="Idonuma A."/>
            <person name="Iijima M."/>
            <person name="Ikeda M."/>
            <person name="Ikeno M."/>
            <person name="Ito K."/>
            <person name="Ito S."/>
            <person name="Ito T."/>
            <person name="Ito Y."/>
            <person name="Ito Y."/>
            <person name="Iwabuchi A."/>
            <person name="Kamiya K."/>
            <person name="Karasawa W."/>
            <person name="Kurita K."/>
            <person name="Katagiri S."/>
            <person name="Kikuta A."/>
            <person name="Kobayashi H."/>
            <person name="Kobayashi N."/>
            <person name="Machita K."/>
            <person name="Maehara T."/>
            <person name="Masukawa M."/>
            <person name="Mizubayashi T."/>
            <person name="Mukai Y."/>
            <person name="Nagasaki H."/>
            <person name="Nagata Y."/>
            <person name="Naito S."/>
            <person name="Nakashima M."/>
            <person name="Nakama Y."/>
            <person name="Nakamichi Y."/>
            <person name="Nakamura M."/>
            <person name="Meguro A."/>
            <person name="Negishi M."/>
            <person name="Ohta I."/>
            <person name="Ohta T."/>
            <person name="Okamoto M."/>
            <person name="Ono N."/>
            <person name="Saji S."/>
            <person name="Sakaguchi M."/>
            <person name="Sakai K."/>
            <person name="Shibata M."/>
            <person name="Shimokawa T."/>
            <person name="Song J."/>
            <person name="Takazaki Y."/>
            <person name="Terasawa K."/>
            <person name="Tsugane M."/>
            <person name="Tsuji K."/>
            <person name="Ueda S."/>
            <person name="Waki K."/>
            <person name="Yamagata H."/>
            <person name="Yamamoto M."/>
            <person name="Yamamoto S."/>
            <person name="Yamane H."/>
            <person name="Yoshiki S."/>
            <person name="Yoshihara R."/>
            <person name="Yukawa K."/>
            <person name="Zhong H."/>
            <person name="Yano M."/>
            <person name="Yuan Q."/>
            <person name="Ouyang S."/>
            <person name="Liu J."/>
            <person name="Jones K.M."/>
            <person name="Gansberger K."/>
            <person name="Moffat K."/>
            <person name="Hill J."/>
            <person name="Bera J."/>
            <person name="Fadrosh D."/>
            <person name="Jin S."/>
            <person name="Johri S."/>
            <person name="Kim M."/>
            <person name="Overton L."/>
            <person name="Reardon M."/>
            <person name="Tsitrin T."/>
            <person name="Vuong H."/>
            <person name="Weaver B."/>
            <person name="Ciecko A."/>
            <person name="Tallon L."/>
            <person name="Jackson J."/>
            <person name="Pai G."/>
            <person name="Aken S.V."/>
            <person name="Utterback T."/>
            <person name="Reidmuller S."/>
            <person name="Feldblyum T."/>
            <person name="Hsiao J."/>
            <person name="Zismann V."/>
            <person name="Iobst S."/>
            <person name="de Vazeille A.R."/>
            <person name="Buell C.R."/>
            <person name="Ying K."/>
            <person name="Li Y."/>
            <person name="Lu T."/>
            <person name="Huang Y."/>
            <person name="Zhao Q."/>
            <person name="Feng Q."/>
            <person name="Zhang L."/>
            <person name="Zhu J."/>
            <person name="Weng Q."/>
            <person name="Mu J."/>
            <person name="Lu Y."/>
            <person name="Fan D."/>
            <person name="Liu Y."/>
            <person name="Guan J."/>
            <person name="Zhang Y."/>
            <person name="Yu S."/>
            <person name="Liu X."/>
            <person name="Zhang Y."/>
            <person name="Hong G."/>
            <person name="Han B."/>
            <person name="Choisne N."/>
            <person name="Demange N."/>
            <person name="Orjeda G."/>
            <person name="Samain S."/>
            <person name="Cattolico L."/>
            <person name="Pelletier E."/>
            <person name="Couloux A."/>
            <person name="Segurens B."/>
            <person name="Wincker P."/>
            <person name="D'Hont A."/>
            <person name="Scarpelli C."/>
            <person name="Weissenbach J."/>
            <person name="Salanoubat M."/>
            <person name="Quetier F."/>
            <person name="Yu Y."/>
            <person name="Kim H.R."/>
            <person name="Rambo T."/>
            <person name="Currie J."/>
            <person name="Collura K."/>
            <person name="Luo M."/>
            <person name="Yang T."/>
            <person name="Ammiraju J.S.S."/>
            <person name="Engler F."/>
            <person name="Soderlund C."/>
            <person name="Wing R.A."/>
            <person name="Palmer L.E."/>
            <person name="de la Bastide M."/>
            <person name="Spiegel L."/>
            <person name="Nascimento L."/>
            <person name="Zutavern T."/>
            <person name="O'Shaughnessy A."/>
            <person name="Dike S."/>
            <person name="Dedhia N."/>
            <person name="Preston R."/>
            <person name="Balija V."/>
            <person name="McCombie W.R."/>
            <person name="Chow T."/>
            <person name="Chen H."/>
            <person name="Chung M."/>
            <person name="Chen C."/>
            <person name="Shaw J."/>
            <person name="Wu H."/>
            <person name="Hsiao K."/>
            <person name="Chao Y."/>
            <person name="Chu M."/>
            <person name="Cheng C."/>
            <person name="Hour A."/>
            <person name="Lee P."/>
            <person name="Lin S."/>
            <person name="Lin Y."/>
            <person name="Liou J."/>
            <person name="Liu S."/>
            <person name="Hsing Y."/>
            <person name="Raghuvanshi S."/>
            <person name="Mohanty A."/>
            <person name="Bharti A.K."/>
            <person name="Gaur A."/>
            <person name="Gupta V."/>
            <person name="Kumar D."/>
            <person name="Ravi V."/>
            <person name="Vij S."/>
            <person name="Kapur A."/>
            <person name="Khurana P."/>
            <person name="Khurana P."/>
            <person name="Khurana J.P."/>
            <person name="Tyagi A.K."/>
            <person name="Gaikwad K."/>
            <person name="Singh A."/>
            <person name="Dalal V."/>
            <person name="Srivastava S."/>
            <person name="Dixit A."/>
            <person name="Pal A.K."/>
            <person name="Ghazi I.A."/>
            <person name="Yadav M."/>
            <person name="Pandit A."/>
            <person name="Bhargava A."/>
            <person name="Sureshbabu K."/>
            <person name="Batra K."/>
            <person name="Sharma T.R."/>
            <person name="Mohapatra T."/>
            <person name="Singh N.K."/>
            <person name="Messing J."/>
            <person name="Nelson A.B."/>
            <person name="Fuks G."/>
            <person name="Kavchok S."/>
            <person name="Keizer G."/>
            <person name="Linton E."/>
            <person name="Llaca V."/>
            <person name="Song R."/>
            <person name="Tanyolac B."/>
            <person name="Young S."/>
            <person name="Ho-Il K."/>
            <person name="Hahn J.H."/>
            <person name="Sangsakoo G."/>
            <person name="Vanavichit A."/>
            <person name="de Mattos Luiz.A.T."/>
            <person name="Zimmer P.D."/>
            <person name="Malone G."/>
            <person name="Dellagostin O."/>
            <person name="de Oliveira A.C."/>
            <person name="Bevan M."/>
            <person name="Bancroft I."/>
            <person name="Minx P."/>
            <person name="Cordum H."/>
            <person name="Wilson R."/>
            <person name="Cheng Z."/>
            <person name="Jin W."/>
            <person name="Jiang J."/>
            <person name="Leong S.A."/>
            <person name="Iwama H."/>
            <person name="Gojobori T."/>
            <person name="Itoh T."/>
            <person name="Niimura Y."/>
            <person name="Fujii Y."/>
            <person name="Habara T."/>
            <person name="Sakai H."/>
            <person name="Sato Y."/>
            <person name="Wilson G."/>
            <person name="Kumar K."/>
            <person name="McCouch S."/>
            <person name="Juretic N."/>
            <person name="Hoen D."/>
            <person name="Wright S."/>
            <person name="Bruskiewich R."/>
            <person name="Bureau T."/>
            <person name="Miyao A."/>
            <person name="Hirochika H."/>
            <person name="Nishikawa T."/>
            <person name="Kadowaki K."/>
            <person name="Sugiura M."/>
            <person name="Burr B."/>
            <person name="Sasaki T."/>
        </authorList>
    </citation>
    <scope>NUCLEOTIDE SEQUENCE [LARGE SCALE GENOMIC DNA]</scope>
    <source>
        <strain evidence="3">cv. Nipponbare</strain>
    </source>
</reference>
<evidence type="ECO:0000256" key="1">
    <source>
        <dbReference type="SAM" id="MobiDB-lite"/>
    </source>
</evidence>
<feature type="region of interest" description="Disordered" evidence="1">
    <location>
        <begin position="1"/>
        <end position="23"/>
    </location>
</feature>
<dbReference type="AlphaFoldDB" id="Q6YZX2"/>
<dbReference type="Proteomes" id="UP000000763">
    <property type="component" value="Chromosome 8"/>
</dbReference>
<accession>Q6YZX2</accession>
<evidence type="ECO:0000313" key="3">
    <source>
        <dbReference type="Proteomes" id="UP000000763"/>
    </source>
</evidence>
<name>Q6YZX2_ORYSJ</name>